<name>A0A382NV39_9ZZZZ</name>
<evidence type="ECO:0000313" key="2">
    <source>
        <dbReference type="EMBL" id="SVC63582.1"/>
    </source>
</evidence>
<reference evidence="2" key="1">
    <citation type="submission" date="2018-05" db="EMBL/GenBank/DDBJ databases">
        <authorList>
            <person name="Lanie J.A."/>
            <person name="Ng W.-L."/>
            <person name="Kazmierczak K.M."/>
            <person name="Andrzejewski T.M."/>
            <person name="Davidsen T.M."/>
            <person name="Wayne K.J."/>
            <person name="Tettelin H."/>
            <person name="Glass J.I."/>
            <person name="Rusch D."/>
            <person name="Podicherti R."/>
            <person name="Tsui H.-C.T."/>
            <person name="Winkler M.E."/>
        </authorList>
    </citation>
    <scope>NUCLEOTIDE SEQUENCE</scope>
</reference>
<accession>A0A382NV39</accession>
<feature type="region of interest" description="Disordered" evidence="1">
    <location>
        <begin position="1"/>
        <end position="29"/>
    </location>
</feature>
<dbReference type="EMBL" id="UINC01102172">
    <property type="protein sequence ID" value="SVC63582.1"/>
    <property type="molecule type" value="Genomic_DNA"/>
</dbReference>
<evidence type="ECO:0000256" key="1">
    <source>
        <dbReference type="SAM" id="MobiDB-lite"/>
    </source>
</evidence>
<feature type="compositionally biased region" description="Basic and acidic residues" evidence="1">
    <location>
        <begin position="1"/>
        <end position="25"/>
    </location>
</feature>
<dbReference type="AlphaFoldDB" id="A0A382NV39"/>
<sequence length="69" mass="7416">MTKGEVKKSTKPTHPEPVEGRRGGERLSSGRWFNRLRTSGFGGHFQEIPIGSGMTKGASQSIGTPLSCD</sequence>
<feature type="compositionally biased region" description="Polar residues" evidence="1">
    <location>
        <begin position="57"/>
        <end position="69"/>
    </location>
</feature>
<feature type="region of interest" description="Disordered" evidence="1">
    <location>
        <begin position="47"/>
        <end position="69"/>
    </location>
</feature>
<protein>
    <submittedName>
        <fullName evidence="2">Uncharacterized protein</fullName>
    </submittedName>
</protein>
<gene>
    <name evidence="2" type="ORF">METZ01_LOCUS316436</name>
</gene>
<proteinExistence type="predicted"/>
<organism evidence="2">
    <name type="scientific">marine metagenome</name>
    <dbReference type="NCBI Taxonomy" id="408172"/>
    <lineage>
        <taxon>unclassified sequences</taxon>
        <taxon>metagenomes</taxon>
        <taxon>ecological metagenomes</taxon>
    </lineage>
</organism>